<dbReference type="EMBL" id="JABFUD020000024">
    <property type="protein sequence ID" value="KAI5059967.1"/>
    <property type="molecule type" value="Genomic_DNA"/>
</dbReference>
<evidence type="ECO:0000313" key="1">
    <source>
        <dbReference type="EMBL" id="KAI5059967.1"/>
    </source>
</evidence>
<name>A0A9D4U2K5_ADICA</name>
<dbReference type="Pfam" id="PF15490">
    <property type="entry name" value="Ten1_2"/>
    <property type="match status" value="1"/>
</dbReference>
<dbReference type="GO" id="GO:0003697">
    <property type="term" value="F:single-stranded DNA binding"/>
    <property type="evidence" value="ECO:0007669"/>
    <property type="project" value="InterPro"/>
</dbReference>
<dbReference type="AlphaFoldDB" id="A0A9D4U2K5"/>
<sequence>MAVICEEDGTSLQVATQHLRDLLLRTGSLFQFIGELKSPPHQELFLQARVGRNVDGIDVKLYNRALELRRQFEAKFKRDM</sequence>
<dbReference type="PANTHER" id="PTHR33905">
    <property type="entry name" value="CST COMPLEX SUBUNIT TEN1"/>
    <property type="match status" value="1"/>
</dbReference>
<organism evidence="1 2">
    <name type="scientific">Adiantum capillus-veneris</name>
    <name type="common">Maidenhair fern</name>
    <dbReference type="NCBI Taxonomy" id="13818"/>
    <lineage>
        <taxon>Eukaryota</taxon>
        <taxon>Viridiplantae</taxon>
        <taxon>Streptophyta</taxon>
        <taxon>Embryophyta</taxon>
        <taxon>Tracheophyta</taxon>
        <taxon>Polypodiopsida</taxon>
        <taxon>Polypodiidae</taxon>
        <taxon>Polypodiales</taxon>
        <taxon>Pteridineae</taxon>
        <taxon>Pteridaceae</taxon>
        <taxon>Vittarioideae</taxon>
        <taxon>Adiantum</taxon>
    </lineage>
</organism>
<protein>
    <submittedName>
        <fullName evidence="1">Uncharacterized protein</fullName>
    </submittedName>
</protein>
<comment type="caution">
    <text evidence="1">The sequence shown here is derived from an EMBL/GenBank/DDBJ whole genome shotgun (WGS) entry which is preliminary data.</text>
</comment>
<reference evidence="1" key="1">
    <citation type="submission" date="2021-01" db="EMBL/GenBank/DDBJ databases">
        <title>Adiantum capillus-veneris genome.</title>
        <authorList>
            <person name="Fang Y."/>
            <person name="Liao Q."/>
        </authorList>
    </citation>
    <scope>NUCLEOTIDE SEQUENCE</scope>
    <source>
        <strain evidence="1">H3</strain>
        <tissue evidence="1">Leaf</tissue>
    </source>
</reference>
<dbReference type="GO" id="GO:0042162">
    <property type="term" value="F:telomeric DNA binding"/>
    <property type="evidence" value="ECO:0007669"/>
    <property type="project" value="TreeGrafter"/>
</dbReference>
<dbReference type="GO" id="GO:1990879">
    <property type="term" value="C:CST complex"/>
    <property type="evidence" value="ECO:0007669"/>
    <property type="project" value="InterPro"/>
</dbReference>
<accession>A0A9D4U2K5</accession>
<evidence type="ECO:0000313" key="2">
    <source>
        <dbReference type="Proteomes" id="UP000886520"/>
    </source>
</evidence>
<dbReference type="Proteomes" id="UP000886520">
    <property type="component" value="Chromosome 24"/>
</dbReference>
<dbReference type="GO" id="GO:0010521">
    <property type="term" value="F:telomerase inhibitor activity"/>
    <property type="evidence" value="ECO:0007669"/>
    <property type="project" value="TreeGrafter"/>
</dbReference>
<gene>
    <name evidence="1" type="ORF">GOP47_0024387</name>
</gene>
<dbReference type="OrthoDB" id="342190at2759"/>
<dbReference type="InterPro" id="IPR012340">
    <property type="entry name" value="NA-bd_OB-fold"/>
</dbReference>
<dbReference type="Gene3D" id="2.40.50.140">
    <property type="entry name" value="Nucleic acid-binding proteins"/>
    <property type="match status" value="1"/>
</dbReference>
<dbReference type="InterPro" id="IPR029146">
    <property type="entry name" value="Ten1_animal_plant"/>
</dbReference>
<dbReference type="PANTHER" id="PTHR33905:SF1">
    <property type="entry name" value="CST COMPLEX SUBUNIT TEN1"/>
    <property type="match status" value="1"/>
</dbReference>
<proteinExistence type="predicted"/>
<keyword evidence="2" id="KW-1185">Reference proteome</keyword>
<dbReference type="GO" id="GO:0032211">
    <property type="term" value="P:negative regulation of telomere maintenance via telomerase"/>
    <property type="evidence" value="ECO:0007669"/>
    <property type="project" value="TreeGrafter"/>
</dbReference>